<evidence type="ECO:0000313" key="6">
    <source>
        <dbReference type="Proteomes" id="UP000252107"/>
    </source>
</evidence>
<name>A0A367S0T0_9NOSO</name>
<reference evidence="5" key="1">
    <citation type="submission" date="2016-04" db="EMBL/GenBank/DDBJ databases">
        <authorList>
            <person name="Tabuchi Yagui T.R."/>
        </authorList>
    </citation>
    <scope>NUCLEOTIDE SEQUENCE [LARGE SCALE GENOMIC DNA]</scope>
    <source>
        <strain evidence="5">NIES-26</strain>
    </source>
</reference>
<dbReference type="SUPFAM" id="SSF50199">
    <property type="entry name" value="Staphylococcal nuclease"/>
    <property type="match status" value="1"/>
</dbReference>
<accession>A0A367S0T0</accession>
<keyword evidence="6" id="KW-1185">Reference proteome</keyword>
<dbReference type="EMBL" id="LXQD01000005">
    <property type="protein sequence ID" value="RCJ42457.1"/>
    <property type="molecule type" value="Genomic_DNA"/>
</dbReference>
<dbReference type="PANTHER" id="PTHR12302:SF3">
    <property type="entry name" value="SERINE_THREONINE-PROTEIN KINASE 31"/>
    <property type="match status" value="1"/>
</dbReference>
<dbReference type="InterPro" id="IPR035437">
    <property type="entry name" value="SNase_OB-fold_sf"/>
</dbReference>
<dbReference type="Proteomes" id="UP000252107">
    <property type="component" value="Unassembled WGS sequence"/>
</dbReference>
<dbReference type="Pfam" id="PF00565">
    <property type="entry name" value="SNase"/>
    <property type="match status" value="1"/>
</dbReference>
<evidence type="ECO:0000313" key="5">
    <source>
        <dbReference type="EMBL" id="RCJ42457.1"/>
    </source>
</evidence>
<dbReference type="PROSITE" id="PS50830">
    <property type="entry name" value="TNASE_3"/>
    <property type="match status" value="1"/>
</dbReference>
<dbReference type="AlphaFoldDB" id="A0A367S0T0"/>
<dbReference type="GO" id="GO:0004519">
    <property type="term" value="F:endonuclease activity"/>
    <property type="evidence" value="ECO:0007669"/>
    <property type="project" value="UniProtKB-KW"/>
</dbReference>
<keyword evidence="1" id="KW-0540">Nuclease</keyword>
<evidence type="ECO:0000259" key="4">
    <source>
        <dbReference type="PROSITE" id="PS50830"/>
    </source>
</evidence>
<evidence type="ECO:0000256" key="1">
    <source>
        <dbReference type="ARBA" id="ARBA00022722"/>
    </source>
</evidence>
<protein>
    <recommendedName>
        <fullName evidence="4">TNase-like domain-containing protein</fullName>
    </recommendedName>
</protein>
<gene>
    <name evidence="5" type="ORF">A6770_34695</name>
</gene>
<keyword evidence="2" id="KW-0255">Endonuclease</keyword>
<organism evidence="5 6">
    <name type="scientific">Nostoc minutum NIES-26</name>
    <dbReference type="NCBI Taxonomy" id="1844469"/>
    <lineage>
        <taxon>Bacteria</taxon>
        <taxon>Bacillati</taxon>
        <taxon>Cyanobacteriota</taxon>
        <taxon>Cyanophyceae</taxon>
        <taxon>Nostocales</taxon>
        <taxon>Nostocaceae</taxon>
        <taxon>Nostoc</taxon>
    </lineage>
</organism>
<dbReference type="GO" id="GO:0016787">
    <property type="term" value="F:hydrolase activity"/>
    <property type="evidence" value="ECO:0007669"/>
    <property type="project" value="UniProtKB-KW"/>
</dbReference>
<dbReference type="InterPro" id="IPR016071">
    <property type="entry name" value="Staphylococal_nuclease_OB-fold"/>
</dbReference>
<proteinExistence type="predicted"/>
<evidence type="ECO:0000256" key="2">
    <source>
        <dbReference type="ARBA" id="ARBA00022759"/>
    </source>
</evidence>
<comment type="caution">
    <text evidence="5">The sequence shown here is derived from an EMBL/GenBank/DDBJ whole genome shotgun (WGS) entry which is preliminary data.</text>
</comment>
<feature type="domain" description="TNase-like" evidence="4">
    <location>
        <begin position="3"/>
        <end position="132"/>
    </location>
</feature>
<dbReference type="Gene3D" id="2.40.50.90">
    <property type="match status" value="1"/>
</dbReference>
<dbReference type="SMART" id="SM00318">
    <property type="entry name" value="SNc"/>
    <property type="match status" value="1"/>
</dbReference>
<dbReference type="PANTHER" id="PTHR12302">
    <property type="entry name" value="EBNA2 BINDING PROTEIN P100"/>
    <property type="match status" value="1"/>
</dbReference>
<keyword evidence="3" id="KW-0378">Hydrolase</keyword>
<evidence type="ECO:0000256" key="3">
    <source>
        <dbReference type="ARBA" id="ARBA00022801"/>
    </source>
</evidence>
<sequence length="159" mass="17649">MALSEHWTVVSVADGDTITVRQGNERKKIRFCGIDAPETKHGKAPGQPFGNEAREKLRSLVALAKNQVIIIPVETDRYGRTVAEVMASVSGEWGLEMSFQEEMLKSGMAYYYKQYASKCPNHDAFAKGEEIAIAPPYNKPVNKIDYAAVCDRPLARLLS</sequence>